<keyword evidence="6" id="KW-0812">Transmembrane</keyword>
<evidence type="ECO:0000313" key="12">
    <source>
        <dbReference type="Proteomes" id="UP000321248"/>
    </source>
</evidence>
<protein>
    <recommendedName>
        <fullName evidence="10">Type II secretion system protein M</fullName>
        <shortName evidence="10">T2SS protein M</shortName>
    </recommendedName>
    <alternativeName>
        <fullName evidence="10">General secretion pathway protein M</fullName>
    </alternativeName>
</protein>
<evidence type="ECO:0000256" key="4">
    <source>
        <dbReference type="ARBA" id="ARBA00022475"/>
    </source>
</evidence>
<dbReference type="EMBL" id="VRTS01000009">
    <property type="protein sequence ID" value="TXK60577.1"/>
    <property type="molecule type" value="Genomic_DNA"/>
</dbReference>
<keyword evidence="12" id="KW-1185">Reference proteome</keyword>
<dbReference type="Pfam" id="PF04612">
    <property type="entry name" value="T2SSM"/>
    <property type="match status" value="1"/>
</dbReference>
<sequence>MKQWWAQRQARERMILLVGGVVAVLVLAWALAWDPLVASRDALRAEVQRQHAELAWMRPAVREAATRGGIDAPVADGRSLLARVDAGVRDAGLGNRLVAVEPQGSGRVSVRLSQAEFDRFAIWLEQQVRAGLLVEALSVQRAASGVDVRIELREGAS</sequence>
<evidence type="ECO:0000256" key="2">
    <source>
        <dbReference type="ARBA" id="ARBA00010637"/>
    </source>
</evidence>
<gene>
    <name evidence="11" type="ORF">FU658_12455</name>
</gene>
<dbReference type="SUPFAM" id="SSF103054">
    <property type="entry name" value="General secretion pathway protein M, EpsM"/>
    <property type="match status" value="1"/>
</dbReference>
<dbReference type="OrthoDB" id="6120808at2"/>
<keyword evidence="7 10" id="KW-0653">Protein transport</keyword>
<organism evidence="11 12">
    <name type="scientific">Alkalisalibacterium limincola</name>
    <dbReference type="NCBI Taxonomy" id="2699169"/>
    <lineage>
        <taxon>Bacteria</taxon>
        <taxon>Pseudomonadati</taxon>
        <taxon>Pseudomonadota</taxon>
        <taxon>Gammaproteobacteria</taxon>
        <taxon>Lysobacterales</taxon>
        <taxon>Lysobacteraceae</taxon>
        <taxon>Alkalisalibacterium</taxon>
    </lineage>
</organism>
<dbReference type="PIRSF" id="PIRSF006291">
    <property type="entry name" value="GspM"/>
    <property type="match status" value="1"/>
</dbReference>
<proteinExistence type="inferred from homology"/>
<dbReference type="InterPro" id="IPR023229">
    <property type="entry name" value="T2SS_M_periplasmic_sf"/>
</dbReference>
<dbReference type="RefSeq" id="WP_147892368.1">
    <property type="nucleotide sequence ID" value="NZ_VRTS01000009.1"/>
</dbReference>
<dbReference type="GO" id="GO:0015627">
    <property type="term" value="C:type II protein secretion system complex"/>
    <property type="evidence" value="ECO:0007669"/>
    <property type="project" value="InterPro"/>
</dbReference>
<accession>A0A5C8KN33</accession>
<keyword evidence="9 10" id="KW-0472">Membrane</keyword>
<comment type="subcellular location">
    <subcellularLocation>
        <location evidence="1">Cell inner membrane</location>
        <topology evidence="1">Single-pass membrane protein</topology>
    </subcellularLocation>
</comment>
<keyword evidence="3 10" id="KW-0813">Transport</keyword>
<dbReference type="InterPro" id="IPR007690">
    <property type="entry name" value="T2SS_GspM"/>
</dbReference>
<evidence type="ECO:0000256" key="8">
    <source>
        <dbReference type="ARBA" id="ARBA00022989"/>
    </source>
</evidence>
<comment type="caution">
    <text evidence="11">The sequence shown here is derived from an EMBL/GenBank/DDBJ whole genome shotgun (WGS) entry which is preliminary data.</text>
</comment>
<comment type="similarity">
    <text evidence="2 10">Belongs to the GSP M family.</text>
</comment>
<evidence type="ECO:0000313" key="11">
    <source>
        <dbReference type="EMBL" id="TXK60577.1"/>
    </source>
</evidence>
<reference evidence="11 12" key="1">
    <citation type="submission" date="2019-08" db="EMBL/GenBank/DDBJ databases">
        <authorList>
            <person name="Karlyshev A.V."/>
        </authorList>
    </citation>
    <scope>NUCLEOTIDE SEQUENCE [LARGE SCALE GENOMIC DNA]</scope>
    <source>
        <strain evidence="11 12">Alg18-2.2</strain>
    </source>
</reference>
<evidence type="ECO:0000256" key="7">
    <source>
        <dbReference type="ARBA" id="ARBA00022927"/>
    </source>
</evidence>
<dbReference type="GO" id="GO:0015628">
    <property type="term" value="P:protein secretion by the type II secretion system"/>
    <property type="evidence" value="ECO:0007669"/>
    <property type="project" value="InterPro"/>
</dbReference>
<evidence type="ECO:0000256" key="3">
    <source>
        <dbReference type="ARBA" id="ARBA00022448"/>
    </source>
</evidence>
<evidence type="ECO:0000256" key="10">
    <source>
        <dbReference type="PIRNR" id="PIRNR006291"/>
    </source>
</evidence>
<dbReference type="AlphaFoldDB" id="A0A5C8KN33"/>
<comment type="function">
    <text evidence="10">Inner membrane component of the type II secretion system required for the energy-dependent secretion of extracellular factors such as proteases and toxins from the periplasm.</text>
</comment>
<keyword evidence="8" id="KW-1133">Transmembrane helix</keyword>
<dbReference type="Proteomes" id="UP000321248">
    <property type="component" value="Unassembled WGS sequence"/>
</dbReference>
<keyword evidence="4 10" id="KW-1003">Cell membrane</keyword>
<name>A0A5C8KN33_9GAMM</name>
<dbReference type="Gene3D" id="3.30.1360.100">
    <property type="entry name" value="General secretion pathway protein M, EpsM"/>
    <property type="match status" value="1"/>
</dbReference>
<evidence type="ECO:0000256" key="1">
    <source>
        <dbReference type="ARBA" id="ARBA00004377"/>
    </source>
</evidence>
<evidence type="ECO:0000256" key="6">
    <source>
        <dbReference type="ARBA" id="ARBA00022692"/>
    </source>
</evidence>
<dbReference type="GO" id="GO:0005886">
    <property type="term" value="C:plasma membrane"/>
    <property type="evidence" value="ECO:0007669"/>
    <property type="project" value="UniProtKB-SubCell"/>
</dbReference>
<evidence type="ECO:0000256" key="9">
    <source>
        <dbReference type="ARBA" id="ARBA00023136"/>
    </source>
</evidence>
<evidence type="ECO:0000256" key="5">
    <source>
        <dbReference type="ARBA" id="ARBA00022519"/>
    </source>
</evidence>
<keyword evidence="5 10" id="KW-0997">Cell inner membrane</keyword>